<dbReference type="InterPro" id="IPR050905">
    <property type="entry name" value="Plant_NBS-LRR"/>
</dbReference>
<accession>A0AAV8FFA0</accession>
<feature type="domain" description="NB-ARC" evidence="6">
    <location>
        <begin position="168"/>
        <end position="322"/>
    </location>
</feature>
<evidence type="ECO:0000256" key="5">
    <source>
        <dbReference type="SAM" id="Coils"/>
    </source>
</evidence>
<keyword evidence="2" id="KW-0677">Repeat</keyword>
<evidence type="ECO:0000256" key="3">
    <source>
        <dbReference type="ARBA" id="ARBA00022821"/>
    </source>
</evidence>
<keyword evidence="4" id="KW-0067">ATP-binding</keyword>
<dbReference type="Pfam" id="PF00931">
    <property type="entry name" value="NB-ARC"/>
    <property type="match status" value="1"/>
</dbReference>
<comment type="caution">
    <text evidence="9">The sequence shown here is derived from an EMBL/GenBank/DDBJ whole genome shotgun (WGS) entry which is preliminary data.</text>
</comment>
<evidence type="ECO:0000259" key="6">
    <source>
        <dbReference type="Pfam" id="PF00931"/>
    </source>
</evidence>
<dbReference type="GO" id="GO:0009626">
    <property type="term" value="P:plant-type hypersensitive response"/>
    <property type="evidence" value="ECO:0007669"/>
    <property type="project" value="UniProtKB-ARBA"/>
</dbReference>
<feature type="coiled-coil region" evidence="5">
    <location>
        <begin position="36"/>
        <end position="95"/>
    </location>
</feature>
<dbReference type="InterPro" id="IPR042197">
    <property type="entry name" value="Apaf_helical"/>
</dbReference>
<keyword evidence="3" id="KW-0611">Plant defense</keyword>
<dbReference type="SUPFAM" id="SSF52540">
    <property type="entry name" value="P-loop containing nucleoside triphosphate hydrolases"/>
    <property type="match status" value="1"/>
</dbReference>
<dbReference type="InterPro" id="IPR027417">
    <property type="entry name" value="P-loop_NTPase"/>
</dbReference>
<sequence length="909" mass="104574">MEFQNQVVSSVITFITNIIIQHVVYPFTANGNIKTLASATTELRALKEDLNTEITNAERENGAPTNQAQEWLHQVETIEREAEEIQQKYQKLSRCVLNISPNFCAIYKVSRSAAKKYVEVKSLYEKKATLKVVTRMQPPLVQEVPVSSSKSSNNLESALVCIKDDVHSNMNIIGIWGMGGVGKTHLLEQINNELSRDPAFKVVVFVTCSKECSEEKVQDKIIEKLGLSKSGSMEQKQSTVYNFLKEKSFVLLLDDLWTRVDLKTIGIPNPMQAVGPCKRKVVLTTRSTEICGQMEVKRKMRVDALNWDDAWSLFKEMVTEETIDSHPLIQKHAVDVAKGLGGLPLALITIGRAMNDKIDSIEWEQACKQLKKARLNDVEFSSENQSVFHTLKFSYDNLKNDALRQCFLHSSLWPEDFQIRKDKLIEFWMGLGLIDEPNIQANYDIGQCYIRRLLAVSLLENGDDDDTVKMHDVIRDMALWIANNKEEYTKKWIVPAKAKQKHLVIKISGDTEKLSCINTRARAVSISIKCSSTKLSTLLFTDSVINDSKILRLEVFSKLTFLDLSGNSFKAFPVEICKLINLQLLNLSNNWNLKPLLPEEFGALTHLKYLLLRGRTWTFPNKVLSKLKSLRLLDLTSYDGFKNIENFLALQKDLRRLPNFGALGITISSTYNIYEFSQNVSVPIRWLTFCNFDESCLCFSSCFLGNSHLQSVMSIHLTRMKYVECVKFERTGENKKFCHLERLEHLIFNDMWNMKEVVWKNLDPKDVFPRLQVLEFHYCQLLTSISWVVILPCIRELEIVNCNSVKQLIRIEELTNIGLEVSQHSFSFLKSMKLRRNNKLKRISDPIITFPALEFLEVDNCHKLKKLPFQPMHPPRKLRLIRGDERWWNNIKMEDDSIKSSLQSFFAKL</sequence>
<dbReference type="FunFam" id="1.10.10.10:FF:000322">
    <property type="entry name" value="Probable disease resistance protein At1g63360"/>
    <property type="match status" value="1"/>
</dbReference>
<evidence type="ECO:0000256" key="2">
    <source>
        <dbReference type="ARBA" id="ARBA00022737"/>
    </source>
</evidence>
<keyword evidence="4" id="KW-0547">Nucleotide-binding</keyword>
<organism evidence="9 10">
    <name type="scientific">Rhynchospora pubera</name>
    <dbReference type="NCBI Taxonomy" id="906938"/>
    <lineage>
        <taxon>Eukaryota</taxon>
        <taxon>Viridiplantae</taxon>
        <taxon>Streptophyta</taxon>
        <taxon>Embryophyta</taxon>
        <taxon>Tracheophyta</taxon>
        <taxon>Spermatophyta</taxon>
        <taxon>Magnoliopsida</taxon>
        <taxon>Liliopsida</taxon>
        <taxon>Poales</taxon>
        <taxon>Cyperaceae</taxon>
        <taxon>Cyperoideae</taxon>
        <taxon>Rhynchosporeae</taxon>
        <taxon>Rhynchospora</taxon>
    </lineage>
</organism>
<reference evidence="9" key="1">
    <citation type="submission" date="2022-08" db="EMBL/GenBank/DDBJ databases">
        <authorList>
            <person name="Marques A."/>
        </authorList>
    </citation>
    <scope>NUCLEOTIDE SEQUENCE</scope>
    <source>
        <strain evidence="9">RhyPub2mFocal</strain>
        <tissue evidence="9">Leaves</tissue>
    </source>
</reference>
<dbReference type="AlphaFoldDB" id="A0AAV8FFA0"/>
<dbReference type="Pfam" id="PF23559">
    <property type="entry name" value="WHD_DRP"/>
    <property type="match status" value="1"/>
</dbReference>
<dbReference type="SUPFAM" id="SSF52058">
    <property type="entry name" value="L domain-like"/>
    <property type="match status" value="1"/>
</dbReference>
<dbReference type="PRINTS" id="PR00364">
    <property type="entry name" value="DISEASERSIST"/>
</dbReference>
<dbReference type="InterPro" id="IPR002182">
    <property type="entry name" value="NB-ARC"/>
</dbReference>
<dbReference type="GO" id="GO:0042742">
    <property type="term" value="P:defense response to bacterium"/>
    <property type="evidence" value="ECO:0007669"/>
    <property type="project" value="UniProtKB-ARBA"/>
</dbReference>
<dbReference type="InterPro" id="IPR057135">
    <property type="entry name" value="At4g27190-like_LRR"/>
</dbReference>
<name>A0AAV8FFA0_9POAL</name>
<gene>
    <name evidence="9" type="ORF">LUZ62_041012</name>
</gene>
<dbReference type="Gene3D" id="1.10.8.430">
    <property type="entry name" value="Helical domain of apoptotic protease-activating factors"/>
    <property type="match status" value="1"/>
</dbReference>
<evidence type="ECO:0000259" key="8">
    <source>
        <dbReference type="Pfam" id="PF23559"/>
    </source>
</evidence>
<feature type="domain" description="Disease resistance protein At4g27190-like leucine-rich repeats" evidence="7">
    <location>
        <begin position="744"/>
        <end position="867"/>
    </location>
</feature>
<evidence type="ECO:0000259" key="7">
    <source>
        <dbReference type="Pfam" id="PF23247"/>
    </source>
</evidence>
<dbReference type="PANTHER" id="PTHR33463:SF207">
    <property type="entry name" value="AAA+ ATPASE DOMAIN-CONTAINING PROTEIN"/>
    <property type="match status" value="1"/>
</dbReference>
<comment type="similarity">
    <text evidence="1">Belongs to the disease resistance NB-LRR family.</text>
</comment>
<dbReference type="Gene3D" id="3.40.50.300">
    <property type="entry name" value="P-loop containing nucleotide triphosphate hydrolases"/>
    <property type="match status" value="1"/>
</dbReference>
<proteinExistence type="inferred from homology"/>
<dbReference type="GO" id="GO:0005524">
    <property type="term" value="F:ATP binding"/>
    <property type="evidence" value="ECO:0007669"/>
    <property type="project" value="UniProtKB-KW"/>
</dbReference>
<keyword evidence="5" id="KW-0175">Coiled coil</keyword>
<dbReference type="Proteomes" id="UP001140206">
    <property type="component" value="Chromosome 2"/>
</dbReference>
<dbReference type="EMBL" id="JAMFTS010000002">
    <property type="protein sequence ID" value="KAJ4789766.1"/>
    <property type="molecule type" value="Genomic_DNA"/>
</dbReference>
<dbReference type="Gene3D" id="3.80.10.10">
    <property type="entry name" value="Ribonuclease Inhibitor"/>
    <property type="match status" value="2"/>
</dbReference>
<evidence type="ECO:0000313" key="10">
    <source>
        <dbReference type="Proteomes" id="UP001140206"/>
    </source>
</evidence>
<dbReference type="PANTHER" id="PTHR33463">
    <property type="entry name" value="NB-ARC DOMAIN-CONTAINING PROTEIN-RELATED"/>
    <property type="match status" value="1"/>
</dbReference>
<evidence type="ECO:0000256" key="1">
    <source>
        <dbReference type="ARBA" id="ARBA00008894"/>
    </source>
</evidence>
<dbReference type="FunFam" id="3.40.50.300:FF:001091">
    <property type="entry name" value="Probable disease resistance protein At1g61300"/>
    <property type="match status" value="1"/>
</dbReference>
<keyword evidence="10" id="KW-1185">Reference proteome</keyword>
<dbReference type="GO" id="GO:0002758">
    <property type="term" value="P:innate immune response-activating signaling pathway"/>
    <property type="evidence" value="ECO:0007669"/>
    <property type="project" value="UniProtKB-ARBA"/>
</dbReference>
<evidence type="ECO:0000256" key="4">
    <source>
        <dbReference type="ARBA" id="ARBA00022840"/>
    </source>
</evidence>
<feature type="domain" description="Disease resistance protein winged helix" evidence="8">
    <location>
        <begin position="412"/>
        <end position="478"/>
    </location>
</feature>
<dbReference type="GO" id="GO:0043531">
    <property type="term" value="F:ADP binding"/>
    <property type="evidence" value="ECO:0007669"/>
    <property type="project" value="InterPro"/>
</dbReference>
<dbReference type="InterPro" id="IPR058922">
    <property type="entry name" value="WHD_DRP"/>
</dbReference>
<evidence type="ECO:0000313" key="9">
    <source>
        <dbReference type="EMBL" id="KAJ4789766.1"/>
    </source>
</evidence>
<dbReference type="InterPro" id="IPR032675">
    <property type="entry name" value="LRR_dom_sf"/>
</dbReference>
<protein>
    <submittedName>
        <fullName evidence="9">Disease resistance protein RPS5</fullName>
    </submittedName>
</protein>
<dbReference type="Pfam" id="PF23247">
    <property type="entry name" value="LRR_RPS2"/>
    <property type="match status" value="1"/>
</dbReference>